<dbReference type="InterPro" id="IPR004175">
    <property type="entry name" value="RNA_CPDase"/>
</dbReference>
<dbReference type="Pfam" id="PF13563">
    <property type="entry name" value="2_5_RNA_ligase2"/>
    <property type="match status" value="1"/>
</dbReference>
<protein>
    <recommendedName>
        <fullName evidence="2">RNA 2',3'-cyclic phosphodiesterase</fullName>
        <shortName evidence="2">RNA 2',3'-CPDase</shortName>
        <ecNumber evidence="2">3.1.4.58</ecNumber>
    </recommendedName>
</protein>
<name>A0AAW5DZ57_9BACI</name>
<dbReference type="GO" id="GO:0008664">
    <property type="term" value="F:RNA 2',3'-cyclic 3'-phosphodiesterase activity"/>
    <property type="evidence" value="ECO:0007669"/>
    <property type="project" value="UniProtKB-EC"/>
</dbReference>
<feature type="short sequence motif" description="HXTX 1" evidence="2">
    <location>
        <begin position="47"/>
        <end position="50"/>
    </location>
</feature>
<evidence type="ECO:0000256" key="1">
    <source>
        <dbReference type="ARBA" id="ARBA00022801"/>
    </source>
</evidence>
<dbReference type="AlphaFoldDB" id="A0AAW5DZ57"/>
<keyword evidence="1 2" id="KW-0378">Hydrolase</keyword>
<dbReference type="Gene3D" id="3.90.1140.10">
    <property type="entry name" value="Cyclic phosphodiesterase"/>
    <property type="match status" value="1"/>
</dbReference>
<evidence type="ECO:0000256" key="2">
    <source>
        <dbReference type="HAMAP-Rule" id="MF_01940"/>
    </source>
</evidence>
<feature type="active site" description="Proton donor" evidence="2">
    <location>
        <position position="47"/>
    </location>
</feature>
<dbReference type="PANTHER" id="PTHR35561">
    <property type="entry name" value="RNA 2',3'-CYCLIC PHOSPHODIESTERASE"/>
    <property type="match status" value="1"/>
</dbReference>
<evidence type="ECO:0000313" key="3">
    <source>
        <dbReference type="EMBL" id="MCH1625363.1"/>
    </source>
</evidence>
<dbReference type="SUPFAM" id="SSF55144">
    <property type="entry name" value="LigT-like"/>
    <property type="match status" value="1"/>
</dbReference>
<dbReference type="PANTHER" id="PTHR35561:SF1">
    <property type="entry name" value="RNA 2',3'-CYCLIC PHOSPHODIESTERASE"/>
    <property type="match status" value="1"/>
</dbReference>
<dbReference type="GO" id="GO:0004113">
    <property type="term" value="F:2',3'-cyclic-nucleotide 3'-phosphodiesterase activity"/>
    <property type="evidence" value="ECO:0007669"/>
    <property type="project" value="InterPro"/>
</dbReference>
<comment type="function">
    <text evidence="2">Hydrolyzes RNA 2',3'-cyclic phosphodiester to an RNA 2'-phosphomonoester.</text>
</comment>
<dbReference type="Proteomes" id="UP001431131">
    <property type="component" value="Unassembled WGS sequence"/>
</dbReference>
<gene>
    <name evidence="3" type="primary">thpR</name>
    <name evidence="3" type="ORF">MJG50_08500</name>
</gene>
<dbReference type="InterPro" id="IPR009097">
    <property type="entry name" value="Cyclic_Pdiesterase"/>
</dbReference>
<reference evidence="3" key="1">
    <citation type="submission" date="2022-02" db="EMBL/GenBank/DDBJ databases">
        <title>Fredinandcohnia quinoae sp. nov. isolated from Chenopodium quinoa seeds.</title>
        <authorList>
            <person name="Saati-Santamaria Z."/>
            <person name="Flores-Felix J.D."/>
            <person name="Igual J.M."/>
            <person name="Velazquez E."/>
            <person name="Garcia-Fraile P."/>
            <person name="Martinez-Molina E."/>
        </authorList>
    </citation>
    <scope>NUCLEOTIDE SEQUENCE</scope>
    <source>
        <strain evidence="3">SECRCQ15</strain>
    </source>
</reference>
<sequence length="192" mass="22315">MNKMEHQTHYFLALALPNQTKALLAKWCELLDPRLSFKSWVHPEDYHITLAFLGGSSSFAQLNNVKREMNSISKQHDRFQLQLNQIGTFGRTESPRVFWAGVNESKELSALQRDVHHACTNLGFSLDQRPYNPHITMARKWNSEQLFPAHTIESIVQPKEELCIFTAEHIVLYQTHMTRVPKYQPLSIFPLQ</sequence>
<dbReference type="EC" id="3.1.4.58" evidence="2"/>
<dbReference type="RefSeq" id="WP_240254706.1">
    <property type="nucleotide sequence ID" value="NZ_JAKTTI010000010.1"/>
</dbReference>
<dbReference type="HAMAP" id="MF_01940">
    <property type="entry name" value="RNA_CPDase"/>
    <property type="match status" value="1"/>
</dbReference>
<feature type="short sequence motif" description="HXTX 2" evidence="2">
    <location>
        <begin position="134"/>
        <end position="137"/>
    </location>
</feature>
<dbReference type="EMBL" id="JAKTTI010000010">
    <property type="protein sequence ID" value="MCH1625363.1"/>
    <property type="molecule type" value="Genomic_DNA"/>
</dbReference>
<comment type="catalytic activity">
    <reaction evidence="2">
        <text>a 3'-end 2',3'-cyclophospho-ribonucleotide-RNA + H2O = a 3'-end 2'-phospho-ribonucleotide-RNA + H(+)</text>
        <dbReference type="Rhea" id="RHEA:11828"/>
        <dbReference type="Rhea" id="RHEA-COMP:10464"/>
        <dbReference type="Rhea" id="RHEA-COMP:17353"/>
        <dbReference type="ChEBI" id="CHEBI:15377"/>
        <dbReference type="ChEBI" id="CHEBI:15378"/>
        <dbReference type="ChEBI" id="CHEBI:83064"/>
        <dbReference type="ChEBI" id="CHEBI:173113"/>
        <dbReference type="EC" id="3.1.4.58"/>
    </reaction>
</comment>
<comment type="similarity">
    <text evidence="2">Belongs to the 2H phosphoesterase superfamily. ThpR family.</text>
</comment>
<proteinExistence type="inferred from homology"/>
<feature type="active site" description="Proton acceptor" evidence="2">
    <location>
        <position position="134"/>
    </location>
</feature>
<dbReference type="NCBIfam" id="TIGR02258">
    <property type="entry name" value="2_5_ligase"/>
    <property type="match status" value="1"/>
</dbReference>
<organism evidence="3 4">
    <name type="scientific">Fredinandcohnia quinoae</name>
    <dbReference type="NCBI Taxonomy" id="2918902"/>
    <lineage>
        <taxon>Bacteria</taxon>
        <taxon>Bacillati</taxon>
        <taxon>Bacillota</taxon>
        <taxon>Bacilli</taxon>
        <taxon>Bacillales</taxon>
        <taxon>Bacillaceae</taxon>
        <taxon>Fredinandcohnia</taxon>
    </lineage>
</organism>
<accession>A0AAW5DZ57</accession>
<evidence type="ECO:0000313" key="4">
    <source>
        <dbReference type="Proteomes" id="UP001431131"/>
    </source>
</evidence>
<comment type="caution">
    <text evidence="3">The sequence shown here is derived from an EMBL/GenBank/DDBJ whole genome shotgun (WGS) entry which is preliminary data.</text>
</comment>
<keyword evidence="4" id="KW-1185">Reference proteome</keyword>